<dbReference type="RefSeq" id="WP_150736415.1">
    <property type="nucleotide sequence ID" value="NZ_CABPSP010000001.1"/>
</dbReference>
<gene>
    <name evidence="1" type="ORF">PAN31117_00018</name>
</gene>
<dbReference type="OrthoDB" id="331868at2"/>
<sequence length="92" mass="9147">MTVDICIEPVDPSRCPQCGAVVACGAVAQGSGKTGSDGAADEVQCWCLDWPRLPASARLGMGACLCPACLRAALVAAGVPVDATAADPDTSI</sequence>
<proteinExistence type="predicted"/>
<evidence type="ECO:0000313" key="2">
    <source>
        <dbReference type="Proteomes" id="UP000383122"/>
    </source>
</evidence>
<name>A0A5E4ZFX7_9BURK</name>
<keyword evidence="2" id="KW-1185">Reference proteome</keyword>
<protein>
    <submittedName>
        <fullName evidence="1">Uncharacterized protein</fullName>
    </submittedName>
</protein>
<dbReference type="AlphaFoldDB" id="A0A5E4ZFX7"/>
<organism evidence="1 2">
    <name type="scientific">Pandoraea anapnoica</name>
    <dbReference type="NCBI Taxonomy" id="2508301"/>
    <lineage>
        <taxon>Bacteria</taxon>
        <taxon>Pseudomonadati</taxon>
        <taxon>Pseudomonadota</taxon>
        <taxon>Betaproteobacteria</taxon>
        <taxon>Burkholderiales</taxon>
        <taxon>Burkholderiaceae</taxon>
        <taxon>Pandoraea</taxon>
    </lineage>
</organism>
<dbReference type="Proteomes" id="UP000383122">
    <property type="component" value="Unassembled WGS sequence"/>
</dbReference>
<accession>A0A5E4ZFX7</accession>
<evidence type="ECO:0000313" key="1">
    <source>
        <dbReference type="EMBL" id="VVE59768.1"/>
    </source>
</evidence>
<reference evidence="1 2" key="1">
    <citation type="submission" date="2019-08" db="EMBL/GenBank/DDBJ databases">
        <authorList>
            <person name="Peeters C."/>
        </authorList>
    </citation>
    <scope>NUCLEOTIDE SEQUENCE [LARGE SCALE GENOMIC DNA]</scope>
    <source>
        <strain evidence="1 2">LMG 31117</strain>
    </source>
</reference>
<dbReference type="EMBL" id="CABPSP010000001">
    <property type="protein sequence ID" value="VVE59768.1"/>
    <property type="molecule type" value="Genomic_DNA"/>
</dbReference>